<dbReference type="FunFam" id="3.30.70.270:FF:000001">
    <property type="entry name" value="Diguanylate cyclase domain protein"/>
    <property type="match status" value="1"/>
</dbReference>
<dbReference type="PANTHER" id="PTHR45138:SF9">
    <property type="entry name" value="DIGUANYLATE CYCLASE DGCM-RELATED"/>
    <property type="match status" value="1"/>
</dbReference>
<sequence>MNDKTKYAYAEEHIELLRLLNQVNAEIAGTTELERALTVIGDAIRSGIGAGTCVSLLEEEEKNLQVWLNTDHKESRYCYVLPDHAVERQVMETGRPQTLYPRRELSGVTLLPLLEYGAIWMYPVSCMGETLGVLYVFHKQECDLPEHSKEFLTCLAVRLGIAVYNWKQQEEILYQRRKLQFLYTMMAVAADAEATIEDELEVVHSQISSTFGFSRVIIGLLDEKEHRIRIARASGFVPEEWARELVLPARPGDTRHEEAFRTGLPVVVQDAKHDVRCLGAAQQLGLYSAAAVPVMYKEQALGIIYVDSGDYRRFSELTLQFLTSIARQLGTVLMNARQYDHIRRLAITDGLTGLHTRQYFSERYQEEFAAAERSGDPLSLIMIDIDDFKKINDTNGHLVGDRVLVHVSHMLQTQVRLSDTVARYGGEELIVLLPRTTLEQTCMIAERIRCAFMELPFPFSVTASIGIAVYPEHGIEKDTLLMKADDAMYRAKHEGKNQIRIAR</sequence>
<dbReference type="SUPFAM" id="SSF55781">
    <property type="entry name" value="GAF domain-like"/>
    <property type="match status" value="2"/>
</dbReference>
<dbReference type="InterPro" id="IPR029016">
    <property type="entry name" value="GAF-like_dom_sf"/>
</dbReference>
<dbReference type="InterPro" id="IPR029787">
    <property type="entry name" value="Nucleotide_cyclase"/>
</dbReference>
<dbReference type="InterPro" id="IPR050469">
    <property type="entry name" value="Diguanylate_Cyclase"/>
</dbReference>
<dbReference type="Proteomes" id="UP000217696">
    <property type="component" value="Chromosome"/>
</dbReference>
<keyword evidence="2" id="KW-1185">Reference proteome</keyword>
<evidence type="ECO:0000313" key="2">
    <source>
        <dbReference type="Proteomes" id="UP000217696"/>
    </source>
</evidence>
<protein>
    <submittedName>
        <fullName evidence="1">Response regulator PleD</fullName>
    </submittedName>
</protein>
<dbReference type="GO" id="GO:0043709">
    <property type="term" value="P:cell adhesion involved in single-species biofilm formation"/>
    <property type="evidence" value="ECO:0007669"/>
    <property type="project" value="TreeGrafter"/>
</dbReference>
<gene>
    <name evidence="1" type="primary">pleD_2</name>
    <name evidence="1" type="ORF">CB4_01642</name>
</gene>
<dbReference type="AlphaFoldDB" id="A0A0U5B971"/>
<dbReference type="RefSeq" id="WP_096464828.1">
    <property type="nucleotide sequence ID" value="NZ_AP017312.1"/>
</dbReference>
<dbReference type="InterPro" id="IPR000160">
    <property type="entry name" value="GGDEF_dom"/>
</dbReference>
<dbReference type="GO" id="GO:0005886">
    <property type="term" value="C:plasma membrane"/>
    <property type="evidence" value="ECO:0007669"/>
    <property type="project" value="TreeGrafter"/>
</dbReference>
<dbReference type="GO" id="GO:1902201">
    <property type="term" value="P:negative regulation of bacterial-type flagellum-dependent cell motility"/>
    <property type="evidence" value="ECO:0007669"/>
    <property type="project" value="TreeGrafter"/>
</dbReference>
<dbReference type="SMART" id="SM00267">
    <property type="entry name" value="GGDEF"/>
    <property type="match status" value="1"/>
</dbReference>
<dbReference type="PANTHER" id="PTHR45138">
    <property type="entry name" value="REGULATORY COMPONENTS OF SENSORY TRANSDUCTION SYSTEM"/>
    <property type="match status" value="1"/>
</dbReference>
<dbReference type="NCBIfam" id="TIGR00254">
    <property type="entry name" value="GGDEF"/>
    <property type="match status" value="1"/>
</dbReference>
<dbReference type="CDD" id="cd01949">
    <property type="entry name" value="GGDEF"/>
    <property type="match status" value="1"/>
</dbReference>
<dbReference type="InterPro" id="IPR003018">
    <property type="entry name" value="GAF"/>
</dbReference>
<proteinExistence type="predicted"/>
<dbReference type="KEGG" id="asoc:CB4_01642"/>
<accession>A0A0U5B971</accession>
<dbReference type="Pfam" id="PF00990">
    <property type="entry name" value="GGDEF"/>
    <property type="match status" value="1"/>
</dbReference>
<dbReference type="EMBL" id="AP017312">
    <property type="protein sequence ID" value="BAU27468.1"/>
    <property type="molecule type" value="Genomic_DNA"/>
</dbReference>
<evidence type="ECO:0000313" key="1">
    <source>
        <dbReference type="EMBL" id="BAU27468.1"/>
    </source>
</evidence>
<dbReference type="SMART" id="SM00065">
    <property type="entry name" value="GAF"/>
    <property type="match status" value="2"/>
</dbReference>
<dbReference type="Gene3D" id="3.30.450.40">
    <property type="match status" value="2"/>
</dbReference>
<reference evidence="1 2" key="1">
    <citation type="submission" date="2015-12" db="EMBL/GenBank/DDBJ databases">
        <title>Genome sequence of Aneurinibacillus soli.</title>
        <authorList>
            <person name="Lee J.S."/>
            <person name="Lee K.C."/>
            <person name="Kim K.K."/>
            <person name="Lee B.W."/>
        </authorList>
    </citation>
    <scope>NUCLEOTIDE SEQUENCE [LARGE SCALE GENOMIC DNA]</scope>
    <source>
        <strain evidence="1 2">CB4</strain>
    </source>
</reference>
<dbReference type="Gene3D" id="3.30.70.270">
    <property type="match status" value="1"/>
</dbReference>
<dbReference type="SUPFAM" id="SSF55073">
    <property type="entry name" value="Nucleotide cyclase"/>
    <property type="match status" value="1"/>
</dbReference>
<dbReference type="OrthoDB" id="9759607at2"/>
<dbReference type="InterPro" id="IPR043128">
    <property type="entry name" value="Rev_trsase/Diguanyl_cyclase"/>
</dbReference>
<dbReference type="PROSITE" id="PS50887">
    <property type="entry name" value="GGDEF"/>
    <property type="match status" value="1"/>
</dbReference>
<dbReference type="GO" id="GO:0052621">
    <property type="term" value="F:diguanylate cyclase activity"/>
    <property type="evidence" value="ECO:0007669"/>
    <property type="project" value="TreeGrafter"/>
</dbReference>
<name>A0A0U5B971_9BACL</name>
<organism evidence="1 2">
    <name type="scientific">Aneurinibacillus soli</name>
    <dbReference type="NCBI Taxonomy" id="1500254"/>
    <lineage>
        <taxon>Bacteria</taxon>
        <taxon>Bacillati</taxon>
        <taxon>Bacillota</taxon>
        <taxon>Bacilli</taxon>
        <taxon>Bacillales</taxon>
        <taxon>Paenibacillaceae</taxon>
        <taxon>Aneurinibacillus group</taxon>
        <taxon>Aneurinibacillus</taxon>
    </lineage>
</organism>
<dbReference type="Pfam" id="PF13185">
    <property type="entry name" value="GAF_2"/>
    <property type="match status" value="1"/>
</dbReference>